<dbReference type="Gene3D" id="3.40.50.2300">
    <property type="match status" value="2"/>
</dbReference>
<gene>
    <name evidence="10" type="primary">mglB_1</name>
    <name evidence="9" type="ORF">CNEO2_10205</name>
    <name evidence="8" type="ORF">CNEO_41581</name>
    <name evidence="10" type="ORF">CNEONATNEC25_03308</name>
</gene>
<dbReference type="AlphaFoldDB" id="A0A650MGF7"/>
<accession>A0A650MGF7</accession>
<dbReference type="Proteomes" id="UP000789738">
    <property type="component" value="Unassembled WGS sequence"/>
</dbReference>
<dbReference type="SUPFAM" id="SSF53822">
    <property type="entry name" value="Periplasmic binding protein-like I"/>
    <property type="match status" value="1"/>
</dbReference>
<dbReference type="RefSeq" id="WP_125147501.1">
    <property type="nucleotide sequence ID" value="NZ_CAKJVD010000027.1"/>
</dbReference>
<evidence type="ECO:0000256" key="4">
    <source>
        <dbReference type="ARBA" id="ARBA00022729"/>
    </source>
</evidence>
<name>A0A650MGF7_9CLOT</name>
<feature type="domain" description="Periplasmic binding protein" evidence="7">
    <location>
        <begin position="36"/>
        <end position="313"/>
    </location>
</feature>
<evidence type="ECO:0000256" key="2">
    <source>
        <dbReference type="ARBA" id="ARBA00007639"/>
    </source>
</evidence>
<protein>
    <recommendedName>
        <fullName evidence="6">D-galactose/methyl-galactoside binding periplasmic protein MglB</fullName>
    </recommendedName>
</protein>
<evidence type="ECO:0000256" key="1">
    <source>
        <dbReference type="ARBA" id="ARBA00004196"/>
    </source>
</evidence>
<comment type="subunit">
    <text evidence="5">The ABC transporter complex is composed of one ATP-binding protein (MglA), two transmembrane proteins (MglC) and a solute-binding protein (MglB).</text>
</comment>
<dbReference type="EMBL" id="CAKJVE010000004">
    <property type="protein sequence ID" value="CAG9705033.1"/>
    <property type="molecule type" value="Genomic_DNA"/>
</dbReference>
<dbReference type="InterPro" id="IPR025997">
    <property type="entry name" value="SBP_2_dom"/>
</dbReference>
<evidence type="ECO:0000313" key="11">
    <source>
        <dbReference type="Proteomes" id="UP000431451"/>
    </source>
</evidence>
<dbReference type="GO" id="GO:0046872">
    <property type="term" value="F:metal ion binding"/>
    <property type="evidence" value="ECO:0007669"/>
    <property type="project" value="UniProtKB-KW"/>
</dbReference>
<keyword evidence="4" id="KW-0732">Signal</keyword>
<evidence type="ECO:0000256" key="5">
    <source>
        <dbReference type="ARBA" id="ARBA00034323"/>
    </source>
</evidence>
<evidence type="ECO:0000256" key="3">
    <source>
        <dbReference type="ARBA" id="ARBA00022723"/>
    </source>
</evidence>
<evidence type="ECO:0000313" key="8">
    <source>
        <dbReference type="EMBL" id="CAG9705033.1"/>
    </source>
</evidence>
<evidence type="ECO:0000313" key="10">
    <source>
        <dbReference type="EMBL" id="VCT85705.1"/>
    </source>
</evidence>
<dbReference type="GO" id="GO:0030313">
    <property type="term" value="C:cell envelope"/>
    <property type="evidence" value="ECO:0007669"/>
    <property type="project" value="UniProtKB-SubCell"/>
</dbReference>
<evidence type="ECO:0000313" key="9">
    <source>
        <dbReference type="EMBL" id="CAI3564798.1"/>
    </source>
</evidence>
<dbReference type="PANTHER" id="PTHR46847:SF1">
    <property type="entry name" value="D-ALLOSE-BINDING PERIPLASMIC PROTEIN-RELATED"/>
    <property type="match status" value="1"/>
</dbReference>
<dbReference type="InterPro" id="IPR044085">
    <property type="entry name" value="MglB-like_PBP1"/>
</dbReference>
<dbReference type="EMBL" id="UWJD01000002">
    <property type="protein sequence ID" value="VCT85705.1"/>
    <property type="molecule type" value="Genomic_DNA"/>
</dbReference>
<keyword evidence="3" id="KW-0479">Metal-binding</keyword>
<sequence length="349" mass="39728">MNKWIKNLLFILIIISIYNLFEGCSINSNETKEIKIGITLYKQEDPFISFVAEAIEECAKEKEIKGNYKITVNIVDAKGNLTTQNNQVDKFISQDYDVICVNIVDRTAASTIINKAKDADIPLIFFNREPVEEDMQLWNKVYYVGADAEESGRLQGEIFVDEYKNNKSFIDKNGDGKIQYVMLEGEPEHQDSLIRTDCCIKTIVNNDIEVEKLADDTANWQNAQAYEKMTQWINEFGNNIEVVFSNNDDMALGAIHALENANIDIKNRPIVIGIDGIPDALYQIKDGNMTGTVYNDYKSQGKAILDIAYSLAMFGNTDYLTNITNENYVKTSYKKITKENVDDYIKKLK</sequence>
<dbReference type="EMBL" id="CAMTCP010000111">
    <property type="protein sequence ID" value="CAI3564798.1"/>
    <property type="molecule type" value="Genomic_DNA"/>
</dbReference>
<evidence type="ECO:0000256" key="6">
    <source>
        <dbReference type="ARBA" id="ARBA00034344"/>
    </source>
</evidence>
<dbReference type="Proteomes" id="UP001189143">
    <property type="component" value="Unassembled WGS sequence"/>
</dbReference>
<comment type="subcellular location">
    <subcellularLocation>
        <location evidence="1">Cell envelope</location>
    </subcellularLocation>
</comment>
<dbReference type="Pfam" id="PF13407">
    <property type="entry name" value="Peripla_BP_4"/>
    <property type="match status" value="1"/>
</dbReference>
<dbReference type="Proteomes" id="UP000431451">
    <property type="component" value="Unassembled WGS sequence"/>
</dbReference>
<organism evidence="10 11">
    <name type="scientific">Clostridium neonatale</name>
    <dbReference type="NCBI Taxonomy" id="137838"/>
    <lineage>
        <taxon>Bacteria</taxon>
        <taxon>Bacillati</taxon>
        <taxon>Bacillota</taxon>
        <taxon>Clostridia</taxon>
        <taxon>Eubacteriales</taxon>
        <taxon>Clostridiaceae</taxon>
        <taxon>Clostridium</taxon>
    </lineage>
</organism>
<dbReference type="CDD" id="cd01539">
    <property type="entry name" value="PBP1_GGBP"/>
    <property type="match status" value="1"/>
</dbReference>
<evidence type="ECO:0000259" key="7">
    <source>
        <dbReference type="Pfam" id="PF13407"/>
    </source>
</evidence>
<reference evidence="8" key="2">
    <citation type="submission" date="2021-10" db="EMBL/GenBank/DDBJ databases">
        <authorList>
            <person name="Mesa V."/>
        </authorList>
    </citation>
    <scope>NUCLEOTIDE SEQUENCE</scope>
    <source>
        <strain evidence="8">CC3_PB</strain>
    </source>
</reference>
<reference evidence="10 11" key="1">
    <citation type="submission" date="2018-06" db="EMBL/GenBank/DDBJ databases">
        <authorList>
            <consortium name="IHU Genomes"/>
        </authorList>
    </citation>
    <scope>NUCLEOTIDE SEQUENCE [LARGE SCALE GENOMIC DNA]</scope>
    <source>
        <strain evidence="10 11">NEC25</strain>
    </source>
</reference>
<dbReference type="GO" id="GO:0030246">
    <property type="term" value="F:carbohydrate binding"/>
    <property type="evidence" value="ECO:0007669"/>
    <property type="project" value="InterPro"/>
</dbReference>
<dbReference type="InterPro" id="IPR028082">
    <property type="entry name" value="Peripla_BP_I"/>
</dbReference>
<comment type="similarity">
    <text evidence="2">Belongs to the bacterial solute-binding protein 2 family.</text>
</comment>
<proteinExistence type="inferred from homology"/>
<dbReference type="PANTHER" id="PTHR46847">
    <property type="entry name" value="D-ALLOSE-BINDING PERIPLASMIC PROTEIN-RELATED"/>
    <property type="match status" value="1"/>
</dbReference>
<reference evidence="9" key="3">
    <citation type="submission" date="2022-10" db="EMBL/GenBank/DDBJ databases">
        <authorList>
            <person name="Aires J."/>
            <person name="Mesa V."/>
        </authorList>
    </citation>
    <scope>NUCLEOTIDE SEQUENCE</scope>
    <source>
        <strain evidence="9">Clostridium neonatale JD116</strain>
    </source>
</reference>